<evidence type="ECO:0000313" key="1">
    <source>
        <dbReference type="EMBL" id="MBI5130286.1"/>
    </source>
</evidence>
<protein>
    <submittedName>
        <fullName evidence="1">Uncharacterized protein</fullName>
    </submittedName>
</protein>
<proteinExistence type="predicted"/>
<accession>A0A933RX43</accession>
<comment type="caution">
    <text evidence="1">The sequence shown here is derived from an EMBL/GenBank/DDBJ whole genome shotgun (WGS) entry which is preliminary data.</text>
</comment>
<dbReference type="EMBL" id="JACRJB010000034">
    <property type="protein sequence ID" value="MBI5130286.1"/>
    <property type="molecule type" value="Genomic_DNA"/>
</dbReference>
<dbReference type="AlphaFoldDB" id="A0A933RX43"/>
<evidence type="ECO:0000313" key="2">
    <source>
        <dbReference type="Proteomes" id="UP000782519"/>
    </source>
</evidence>
<name>A0A933RX43_RHOPL</name>
<reference evidence="1" key="1">
    <citation type="submission" date="2020-07" db="EMBL/GenBank/DDBJ databases">
        <title>Huge and variable diversity of episymbiotic CPR bacteria and DPANN archaea in groundwater ecosystems.</title>
        <authorList>
            <person name="He C.Y."/>
            <person name="Keren R."/>
            <person name="Whittaker M."/>
            <person name="Farag I.F."/>
            <person name="Doudna J."/>
            <person name="Cate J.H.D."/>
            <person name="Banfield J.F."/>
        </authorList>
    </citation>
    <scope>NUCLEOTIDE SEQUENCE</scope>
    <source>
        <strain evidence="1">NC_groundwater_1818_Pr3_B-0.1um_66_35</strain>
    </source>
</reference>
<gene>
    <name evidence="1" type="ORF">HZA66_12655</name>
</gene>
<sequence length="502" mass="54398">MPEVAKALQAGLAKAPDAVLKQALATPLGHLASFLGYADGSMPEVAKAIRAGLAKAPDAVLKQALATPLDQLASFLGYADGSMPEVAKAIRAGLAKDPDAVLKQALATPLEHLASFLRYADGKIPEVAKALQASLAKAPDAVLKQALATPLDHLASFLGYARTKMADVEKVFQNQLLTGVNLSKIVDRAVLDGPEKLYALCKHDRAYGQILPMIDVEAWSRRWNNFNFGSPSWFAGFASLCYSLNRDALVGPIAAAVVRIARAEDFSSPGITMRHLTFVVTAPHGCTPGEVERFFSRCITPDWLKAQYSSPDASVGALAGAVRSIAMSEQESVRRYFLHPALLQRLLAEQPTNGQASRHVAEWLQLLSATRLLGYDVTMRLQPMDSRAISEALKVWPPGPVDQGIQPIESGLWAGLREWCHIMQQPLIVASVTAEAILGQFRAADPLGRIRVAALNAVMIDWLERSQDQGWKLVADPVSLLHAVENQLRVKQKSEIGKETFL</sequence>
<dbReference type="Proteomes" id="UP000782519">
    <property type="component" value="Unassembled WGS sequence"/>
</dbReference>
<organism evidence="1 2">
    <name type="scientific">Rhodopseudomonas palustris</name>
    <dbReference type="NCBI Taxonomy" id="1076"/>
    <lineage>
        <taxon>Bacteria</taxon>
        <taxon>Pseudomonadati</taxon>
        <taxon>Pseudomonadota</taxon>
        <taxon>Alphaproteobacteria</taxon>
        <taxon>Hyphomicrobiales</taxon>
        <taxon>Nitrobacteraceae</taxon>
        <taxon>Rhodopseudomonas</taxon>
    </lineage>
</organism>